<accession>A0A550CLX6</accession>
<sequence>MKFTAVAALAASIASASAYTVTFKNQCSYAVWPAMGKAPNGAVDPSFAYGAKLNPGESITWGVDNYALGIRGWGRTGCDANGANCATGACNGGMVCNDAGITAHALYSEYGYGDAGQWGGQRTYWDLSFVGGNVNIPGRLSSTDGASTTCTSNSCPTDQAYHIDSDHAAMRSSSISDNLTHTFCP</sequence>
<comment type="caution">
    <text evidence="3">The sequence shown here is derived from an EMBL/GenBank/DDBJ whole genome shotgun (WGS) entry which is preliminary data.</text>
</comment>
<name>A0A550CLX6_9AGAR</name>
<proteinExistence type="predicted"/>
<reference evidence="3 4" key="1">
    <citation type="journal article" date="2019" name="New Phytol.">
        <title>Comparative genomics reveals unique wood-decay strategies and fruiting body development in the Schizophyllaceae.</title>
        <authorList>
            <person name="Almasi E."/>
            <person name="Sahu N."/>
            <person name="Krizsan K."/>
            <person name="Balint B."/>
            <person name="Kovacs G.M."/>
            <person name="Kiss B."/>
            <person name="Cseklye J."/>
            <person name="Drula E."/>
            <person name="Henrissat B."/>
            <person name="Nagy I."/>
            <person name="Chovatia M."/>
            <person name="Adam C."/>
            <person name="LaButti K."/>
            <person name="Lipzen A."/>
            <person name="Riley R."/>
            <person name="Grigoriev I.V."/>
            <person name="Nagy L.G."/>
        </authorList>
    </citation>
    <scope>NUCLEOTIDE SEQUENCE [LARGE SCALE GENOMIC DNA]</scope>
    <source>
        <strain evidence="3 4">NL-1724</strain>
    </source>
</reference>
<dbReference type="PANTHER" id="PTHR31013:SF2">
    <property type="entry name" value="THAUMATIN-LIKE PROTEIN"/>
    <property type="match status" value="1"/>
</dbReference>
<dbReference type="STRING" id="97359.A0A550CLX6"/>
<dbReference type="PROSITE" id="PS51367">
    <property type="entry name" value="THAUMATIN_2"/>
    <property type="match status" value="1"/>
</dbReference>
<evidence type="ECO:0000256" key="1">
    <source>
        <dbReference type="PIRSR" id="PIRSR002703-1"/>
    </source>
</evidence>
<dbReference type="InterPro" id="IPR037176">
    <property type="entry name" value="Osmotin/thaumatin-like_sf"/>
</dbReference>
<protein>
    <submittedName>
        <fullName evidence="3">Thaumatin</fullName>
    </submittedName>
</protein>
<dbReference type="PANTHER" id="PTHR31013">
    <property type="entry name" value="THAUMATIN FAMILY PROTEIN-RELATED"/>
    <property type="match status" value="1"/>
</dbReference>
<dbReference type="Proteomes" id="UP000320762">
    <property type="component" value="Unassembled WGS sequence"/>
</dbReference>
<dbReference type="OrthoDB" id="430315at2759"/>
<dbReference type="EMBL" id="VDMD01000004">
    <property type="protein sequence ID" value="TRM65811.1"/>
    <property type="molecule type" value="Genomic_DNA"/>
</dbReference>
<feature type="signal peptide" evidence="2">
    <location>
        <begin position="1"/>
        <end position="18"/>
    </location>
</feature>
<keyword evidence="2" id="KW-0732">Signal</keyword>
<keyword evidence="4" id="KW-1185">Reference proteome</keyword>
<dbReference type="SMART" id="SM00205">
    <property type="entry name" value="THN"/>
    <property type="match status" value="1"/>
</dbReference>
<gene>
    <name evidence="3" type="ORF">BD626DRAFT_535310</name>
</gene>
<dbReference type="Gene3D" id="2.60.110.10">
    <property type="entry name" value="Thaumatin"/>
    <property type="match status" value="1"/>
</dbReference>
<evidence type="ECO:0000313" key="4">
    <source>
        <dbReference type="Proteomes" id="UP000320762"/>
    </source>
</evidence>
<organism evidence="3 4">
    <name type="scientific">Schizophyllum amplum</name>
    <dbReference type="NCBI Taxonomy" id="97359"/>
    <lineage>
        <taxon>Eukaryota</taxon>
        <taxon>Fungi</taxon>
        <taxon>Dikarya</taxon>
        <taxon>Basidiomycota</taxon>
        <taxon>Agaricomycotina</taxon>
        <taxon>Agaricomycetes</taxon>
        <taxon>Agaricomycetidae</taxon>
        <taxon>Agaricales</taxon>
        <taxon>Schizophyllaceae</taxon>
        <taxon>Schizophyllum</taxon>
    </lineage>
</organism>
<dbReference type="AlphaFoldDB" id="A0A550CLX6"/>
<feature type="chain" id="PRO_5022203317" evidence="2">
    <location>
        <begin position="19"/>
        <end position="185"/>
    </location>
</feature>
<evidence type="ECO:0000313" key="3">
    <source>
        <dbReference type="EMBL" id="TRM65811.1"/>
    </source>
</evidence>
<dbReference type="SUPFAM" id="SSF49870">
    <property type="entry name" value="Osmotin, thaumatin-like protein"/>
    <property type="match status" value="1"/>
</dbReference>
<dbReference type="Pfam" id="PF00314">
    <property type="entry name" value="Thaumatin"/>
    <property type="match status" value="1"/>
</dbReference>
<dbReference type="PIRSF" id="PIRSF002703">
    <property type="entry name" value="Thaumatin"/>
    <property type="match status" value="1"/>
</dbReference>
<feature type="disulfide bond" evidence="1">
    <location>
        <begin position="78"/>
        <end position="85"/>
    </location>
</feature>
<keyword evidence="1" id="KW-1015">Disulfide bond</keyword>
<feature type="disulfide bond" evidence="1">
    <location>
        <begin position="90"/>
        <end position="96"/>
    </location>
</feature>
<evidence type="ECO:0000256" key="2">
    <source>
        <dbReference type="SAM" id="SignalP"/>
    </source>
</evidence>
<dbReference type="InterPro" id="IPR001938">
    <property type="entry name" value="Thaumatin"/>
</dbReference>